<dbReference type="OrthoDB" id="3596986at2759"/>
<organism evidence="7 8">
    <name type="scientific">Coptis chinensis</name>
    <dbReference type="NCBI Taxonomy" id="261450"/>
    <lineage>
        <taxon>Eukaryota</taxon>
        <taxon>Viridiplantae</taxon>
        <taxon>Streptophyta</taxon>
        <taxon>Embryophyta</taxon>
        <taxon>Tracheophyta</taxon>
        <taxon>Spermatophyta</taxon>
        <taxon>Magnoliopsida</taxon>
        <taxon>Ranunculales</taxon>
        <taxon>Ranunculaceae</taxon>
        <taxon>Coptidoideae</taxon>
        <taxon>Coptis</taxon>
    </lineage>
</organism>
<dbReference type="InterPro" id="IPR029061">
    <property type="entry name" value="THDP-binding"/>
</dbReference>
<evidence type="ECO:0000256" key="3">
    <source>
        <dbReference type="ARBA" id="ARBA00022679"/>
    </source>
</evidence>
<dbReference type="InterPro" id="IPR005477">
    <property type="entry name" value="Dxylulose-5-P_synthase"/>
</dbReference>
<keyword evidence="8" id="KW-1185">Reference proteome</keyword>
<feature type="compositionally biased region" description="Basic and acidic residues" evidence="6">
    <location>
        <begin position="138"/>
        <end position="175"/>
    </location>
</feature>
<gene>
    <name evidence="7" type="ORF">IFM89_031211</name>
</gene>
<dbReference type="AlphaFoldDB" id="A0A835IVM4"/>
<comment type="caution">
    <text evidence="7">The sequence shown here is derived from an EMBL/GenBank/DDBJ whole genome shotgun (WGS) entry which is preliminary data.</text>
</comment>
<accession>A0A835IVM4</accession>
<feature type="compositionally biased region" description="Basic and acidic residues" evidence="6">
    <location>
        <begin position="253"/>
        <end position="269"/>
    </location>
</feature>
<dbReference type="SUPFAM" id="SSF52518">
    <property type="entry name" value="Thiamin diphosphate-binding fold (THDP-binding)"/>
    <property type="match status" value="1"/>
</dbReference>
<evidence type="ECO:0000256" key="2">
    <source>
        <dbReference type="ARBA" id="ARBA00011738"/>
    </source>
</evidence>
<dbReference type="GO" id="GO:0016114">
    <property type="term" value="P:terpenoid biosynthetic process"/>
    <property type="evidence" value="ECO:0007669"/>
    <property type="project" value="InterPro"/>
</dbReference>
<dbReference type="PANTHER" id="PTHR43322:SF5">
    <property type="entry name" value="1-DEOXY-D-XYLULOSE-5-PHOSPHATE SYNTHASE, CHLOROPLASTIC"/>
    <property type="match status" value="1"/>
</dbReference>
<feature type="compositionally biased region" description="Basic and acidic residues" evidence="6">
    <location>
        <begin position="278"/>
        <end position="335"/>
    </location>
</feature>
<dbReference type="GO" id="GO:0015995">
    <property type="term" value="P:chlorophyll biosynthetic process"/>
    <property type="evidence" value="ECO:0007669"/>
    <property type="project" value="TreeGrafter"/>
</dbReference>
<evidence type="ECO:0000256" key="1">
    <source>
        <dbReference type="ARBA" id="ARBA00001946"/>
    </source>
</evidence>
<feature type="compositionally biased region" description="Low complexity" evidence="6">
    <location>
        <begin position="76"/>
        <end position="87"/>
    </location>
</feature>
<feature type="compositionally biased region" description="Basic and acidic residues" evidence="6">
    <location>
        <begin position="185"/>
        <end position="245"/>
    </location>
</feature>
<evidence type="ECO:0000256" key="4">
    <source>
        <dbReference type="ARBA" id="ARBA00022842"/>
    </source>
</evidence>
<feature type="region of interest" description="Disordered" evidence="6">
    <location>
        <begin position="75"/>
        <end position="385"/>
    </location>
</feature>
<proteinExistence type="predicted"/>
<dbReference type="GO" id="GO:0009507">
    <property type="term" value="C:chloroplast"/>
    <property type="evidence" value="ECO:0007669"/>
    <property type="project" value="TreeGrafter"/>
</dbReference>
<sequence>MAKKKNGENSACSQKYGVPSYSVVWVPTNNIFDKQKPMENDEQDSELSSSWLVFCGGGGKGRSGIPNSLLLAQFDSNSLSPNPLASNEYHPLPFESGQDGRSAKVPRTKSRDVNRRSPMHPVYRTTPLSNNSYVGHHCTSENRVESRDYKDSRDPKVDKRDFKGETRDMYAESRVEPQSGNGVRIESRGDDSKEVKHDRESHMEFKGTSKIGRDSSTIEERGYLEAHADEENKFVIKSDDKLKDKDRKKKGEKLRDWGERDKDRIDRRSNLPLGNSSSEHREITREERESERWERNRKDIQKEKERPKEREKDHIKNETLNGIEKEGLHNEKESADGSIRTPELENLIVEQRRQKEHDGWKAGDRESKDKKKERDVESEGDRHEKCGKCYDKESDEGLMEGDGGHLRAMTPLQVGKARGLTLDAPVTTSQSLTTTNKGLHTLNMGMAVGRDLKGGDNHVVAIIGDGAMTAGQAYEAMNNAGYLDTDMIVIFNDNKQVSLPTANLDGPLPPVGALTSALSRTWSVLHWPVDGHNIDDLLTILKAVKSTHTTGPVFIHVVTDKGRGYPYAERTADKYHGISKFDPATGKQFITLSNGLYLGFF</sequence>
<comment type="subunit">
    <text evidence="2">Homodimer.</text>
</comment>
<feature type="compositionally biased region" description="Basic and acidic residues" evidence="6">
    <location>
        <begin position="350"/>
        <end position="385"/>
    </location>
</feature>
<keyword evidence="4" id="KW-0460">Magnesium</keyword>
<protein>
    <submittedName>
        <fullName evidence="7">Uncharacterized protein</fullName>
    </submittedName>
</protein>
<evidence type="ECO:0000313" key="7">
    <source>
        <dbReference type="EMBL" id="KAF9622408.1"/>
    </source>
</evidence>
<name>A0A835IVM4_9MAGN</name>
<reference evidence="7 8" key="1">
    <citation type="submission" date="2020-10" db="EMBL/GenBank/DDBJ databases">
        <title>The Coptis chinensis genome and diversification of protoberbering-type alkaloids.</title>
        <authorList>
            <person name="Wang B."/>
            <person name="Shu S."/>
            <person name="Song C."/>
            <person name="Liu Y."/>
        </authorList>
    </citation>
    <scope>NUCLEOTIDE SEQUENCE [LARGE SCALE GENOMIC DNA]</scope>
    <source>
        <strain evidence="7">HL-2020</strain>
        <tissue evidence="7">Leaf</tissue>
    </source>
</reference>
<keyword evidence="5" id="KW-0786">Thiamine pyrophosphate</keyword>
<dbReference type="Gene3D" id="3.40.50.970">
    <property type="match status" value="1"/>
</dbReference>
<dbReference type="EMBL" id="JADFTS010000002">
    <property type="protein sequence ID" value="KAF9622408.1"/>
    <property type="molecule type" value="Genomic_DNA"/>
</dbReference>
<comment type="cofactor">
    <cofactor evidence="1">
        <name>Mg(2+)</name>
        <dbReference type="ChEBI" id="CHEBI:18420"/>
    </cofactor>
</comment>
<dbReference type="Proteomes" id="UP000631114">
    <property type="component" value="Unassembled WGS sequence"/>
</dbReference>
<evidence type="ECO:0000256" key="5">
    <source>
        <dbReference type="ARBA" id="ARBA00023052"/>
    </source>
</evidence>
<evidence type="ECO:0000256" key="6">
    <source>
        <dbReference type="SAM" id="MobiDB-lite"/>
    </source>
</evidence>
<dbReference type="PANTHER" id="PTHR43322">
    <property type="entry name" value="1-D-DEOXYXYLULOSE 5-PHOSPHATE SYNTHASE-RELATED"/>
    <property type="match status" value="1"/>
</dbReference>
<dbReference type="GO" id="GO:0008661">
    <property type="term" value="F:1-deoxy-D-xylulose-5-phosphate synthase activity"/>
    <property type="evidence" value="ECO:0007669"/>
    <property type="project" value="InterPro"/>
</dbReference>
<keyword evidence="3" id="KW-0808">Transferase</keyword>
<dbReference type="Pfam" id="PF13292">
    <property type="entry name" value="DXP_synthase_N"/>
    <property type="match status" value="1"/>
</dbReference>
<evidence type="ECO:0000313" key="8">
    <source>
        <dbReference type="Proteomes" id="UP000631114"/>
    </source>
</evidence>